<organism evidence="7 8">
    <name type="scientific">Salininema proteolyticum</name>
    <dbReference type="NCBI Taxonomy" id="1607685"/>
    <lineage>
        <taxon>Bacteria</taxon>
        <taxon>Bacillati</taxon>
        <taxon>Actinomycetota</taxon>
        <taxon>Actinomycetes</taxon>
        <taxon>Glycomycetales</taxon>
        <taxon>Glycomycetaceae</taxon>
        <taxon>Salininema</taxon>
    </lineage>
</organism>
<feature type="transmembrane region" description="Helical" evidence="6">
    <location>
        <begin position="144"/>
        <end position="168"/>
    </location>
</feature>
<gene>
    <name evidence="7" type="ORF">ACFPET_10370</name>
</gene>
<dbReference type="NCBIfam" id="TIGR00765">
    <property type="entry name" value="yihY_not_rbn"/>
    <property type="match status" value="1"/>
</dbReference>
<dbReference type="EMBL" id="JBHSDK010000014">
    <property type="protein sequence ID" value="MFC4335603.1"/>
    <property type="molecule type" value="Genomic_DNA"/>
</dbReference>
<evidence type="ECO:0000256" key="6">
    <source>
        <dbReference type="SAM" id="Phobius"/>
    </source>
</evidence>
<keyword evidence="4 6" id="KW-1133">Transmembrane helix</keyword>
<dbReference type="InterPro" id="IPR017039">
    <property type="entry name" value="Virul_fac_BrkB"/>
</dbReference>
<dbReference type="Pfam" id="PF03631">
    <property type="entry name" value="Virul_fac_BrkB"/>
    <property type="match status" value="1"/>
</dbReference>
<evidence type="ECO:0000313" key="8">
    <source>
        <dbReference type="Proteomes" id="UP001595823"/>
    </source>
</evidence>
<evidence type="ECO:0000256" key="4">
    <source>
        <dbReference type="ARBA" id="ARBA00022989"/>
    </source>
</evidence>
<sequence>MGAKEVVEQRAKAAWEWAKRVPLLRAAIDFFSNSRTDNAAALTYYSVLSLFPALVVGVAVIGMLDRGAIDRFLDTLTDVIPNSVMETLNTILDNLHENQSAAGTVAVLGTLTSLWAAGNYIVAFGRAADLVAERHVEKPWWRNYVVRLALILVCGVLGVIAVIAVASGADLVRTLGDTWGDGEGAAKVWAGLRWPTLALVLLTMIVLLYSFAPSYRLPFRPLVPGAVLGMVLGMAASFGLGYFVSNVKNYNAVYGTLGGFIVFLIWLWLMNVVILLGYQYGVTRGKLGHLHHLEEEQGPKEKPV</sequence>
<keyword evidence="5 6" id="KW-0472">Membrane</keyword>
<keyword evidence="2" id="KW-1003">Cell membrane</keyword>
<dbReference type="PANTHER" id="PTHR30213:SF0">
    <property type="entry name" value="UPF0761 MEMBRANE PROTEIN YIHY"/>
    <property type="match status" value="1"/>
</dbReference>
<evidence type="ECO:0000256" key="5">
    <source>
        <dbReference type="ARBA" id="ARBA00023136"/>
    </source>
</evidence>
<dbReference type="PIRSF" id="PIRSF035875">
    <property type="entry name" value="RNase_BN"/>
    <property type="match status" value="1"/>
</dbReference>
<reference evidence="8" key="1">
    <citation type="journal article" date="2019" name="Int. J. Syst. Evol. Microbiol.">
        <title>The Global Catalogue of Microorganisms (GCM) 10K type strain sequencing project: providing services to taxonomists for standard genome sequencing and annotation.</title>
        <authorList>
            <consortium name="The Broad Institute Genomics Platform"/>
            <consortium name="The Broad Institute Genome Sequencing Center for Infectious Disease"/>
            <person name="Wu L."/>
            <person name="Ma J."/>
        </authorList>
    </citation>
    <scope>NUCLEOTIDE SEQUENCE [LARGE SCALE GENOMIC DNA]</scope>
    <source>
        <strain evidence="8">IBRC-M 10908</strain>
    </source>
</reference>
<evidence type="ECO:0000313" key="7">
    <source>
        <dbReference type="EMBL" id="MFC4335603.1"/>
    </source>
</evidence>
<protein>
    <submittedName>
        <fullName evidence="7">YihY/virulence factor BrkB family protein</fullName>
    </submittedName>
</protein>
<comment type="subcellular location">
    <subcellularLocation>
        <location evidence="1">Cell membrane</location>
        <topology evidence="1">Multi-pass membrane protein</topology>
    </subcellularLocation>
</comment>
<evidence type="ECO:0000256" key="2">
    <source>
        <dbReference type="ARBA" id="ARBA00022475"/>
    </source>
</evidence>
<dbReference type="RefSeq" id="WP_380620628.1">
    <property type="nucleotide sequence ID" value="NZ_JBHSDK010000014.1"/>
</dbReference>
<keyword evidence="3 6" id="KW-0812">Transmembrane</keyword>
<feature type="transmembrane region" description="Helical" evidence="6">
    <location>
        <begin position="257"/>
        <end position="278"/>
    </location>
</feature>
<comment type="caution">
    <text evidence="7">The sequence shown here is derived from an EMBL/GenBank/DDBJ whole genome shotgun (WGS) entry which is preliminary data.</text>
</comment>
<accession>A0ABV8TYT9</accession>
<feature type="transmembrane region" description="Helical" evidence="6">
    <location>
        <begin position="222"/>
        <end position="245"/>
    </location>
</feature>
<keyword evidence="8" id="KW-1185">Reference proteome</keyword>
<name>A0ABV8TYT9_9ACTN</name>
<feature type="transmembrane region" description="Helical" evidence="6">
    <location>
        <begin position="42"/>
        <end position="64"/>
    </location>
</feature>
<proteinExistence type="predicted"/>
<evidence type="ECO:0000256" key="1">
    <source>
        <dbReference type="ARBA" id="ARBA00004651"/>
    </source>
</evidence>
<dbReference type="PANTHER" id="PTHR30213">
    <property type="entry name" value="INNER MEMBRANE PROTEIN YHJD"/>
    <property type="match status" value="1"/>
</dbReference>
<evidence type="ECO:0000256" key="3">
    <source>
        <dbReference type="ARBA" id="ARBA00022692"/>
    </source>
</evidence>
<dbReference type="Proteomes" id="UP001595823">
    <property type="component" value="Unassembled WGS sequence"/>
</dbReference>
<feature type="transmembrane region" description="Helical" evidence="6">
    <location>
        <begin position="188"/>
        <end position="210"/>
    </location>
</feature>